<keyword evidence="2" id="KW-1185">Reference proteome</keyword>
<comment type="caution">
    <text evidence="1">The sequence shown here is derived from an EMBL/GenBank/DDBJ whole genome shotgun (WGS) entry which is preliminary data.</text>
</comment>
<accession>A0ABN9Q8P0</accession>
<dbReference type="Proteomes" id="UP001189429">
    <property type="component" value="Unassembled WGS sequence"/>
</dbReference>
<feature type="non-terminal residue" evidence="1">
    <location>
        <position position="1"/>
    </location>
</feature>
<organism evidence="1 2">
    <name type="scientific">Prorocentrum cordatum</name>
    <dbReference type="NCBI Taxonomy" id="2364126"/>
    <lineage>
        <taxon>Eukaryota</taxon>
        <taxon>Sar</taxon>
        <taxon>Alveolata</taxon>
        <taxon>Dinophyceae</taxon>
        <taxon>Prorocentrales</taxon>
        <taxon>Prorocentraceae</taxon>
        <taxon>Prorocentrum</taxon>
    </lineage>
</organism>
<name>A0ABN9Q8P0_9DINO</name>
<reference evidence="1" key="1">
    <citation type="submission" date="2023-10" db="EMBL/GenBank/DDBJ databases">
        <authorList>
            <person name="Chen Y."/>
            <person name="Shah S."/>
            <person name="Dougan E. K."/>
            <person name="Thang M."/>
            <person name="Chan C."/>
        </authorList>
    </citation>
    <scope>NUCLEOTIDE SEQUENCE [LARGE SCALE GENOMIC DNA]</scope>
</reference>
<dbReference type="EMBL" id="CAUYUJ010002746">
    <property type="protein sequence ID" value="CAK0802181.1"/>
    <property type="molecule type" value="Genomic_DNA"/>
</dbReference>
<sequence length="105" mass="11751">VLNVDALTTAEPPRASAFDDKKKYKQALKGFSLSLADKHRVGYVDPDDRELGHCPVELTRLPFPEELERPRRAVVEASGGEADEDDIWAKMPPKLMKRTAKHLLG</sequence>
<gene>
    <name evidence="1" type="ORF">PCOR1329_LOCUS9778</name>
</gene>
<proteinExistence type="predicted"/>
<protein>
    <submittedName>
        <fullName evidence="1">Uncharacterized protein</fullName>
    </submittedName>
</protein>
<evidence type="ECO:0000313" key="1">
    <source>
        <dbReference type="EMBL" id="CAK0802181.1"/>
    </source>
</evidence>
<evidence type="ECO:0000313" key="2">
    <source>
        <dbReference type="Proteomes" id="UP001189429"/>
    </source>
</evidence>